<dbReference type="GO" id="GO:0005576">
    <property type="term" value="C:extracellular region"/>
    <property type="evidence" value="ECO:0007669"/>
    <property type="project" value="UniProtKB-SubCell"/>
</dbReference>
<evidence type="ECO:0000256" key="6">
    <source>
        <dbReference type="ARBA" id="ARBA00023157"/>
    </source>
</evidence>
<keyword evidence="3 9" id="KW-0479">Metal-binding</keyword>
<dbReference type="PRINTS" id="PR00895">
    <property type="entry name" value="PENTAXIN"/>
</dbReference>
<dbReference type="PANTHER" id="PTHR45869">
    <property type="entry name" value="C-REACTIVE PROTEIN-RELATED"/>
    <property type="match status" value="1"/>
</dbReference>
<evidence type="ECO:0000256" key="9">
    <source>
        <dbReference type="RuleBase" id="RU362112"/>
    </source>
</evidence>
<sequence length="241" mass="27487" precursor="true">MRRLASYVIFIVCCGLALSQQPERKCLREKVIVFPELSTNTWVKLHPNESMTQTEFTVCMRFYTDQESSNPCLFSLATPSNPQDISLSWSAETKKYQLLIHNSPVQFKGLPFNLNQWNTICVTWDVKNALAQMFVNEVASIKKVVGPKQAFKGAPVISLGQCQTQIGGSFPQSKTFTGFISDVHMHNQVLTTNQIKTYMEAKSKYKLGDYISWHNLMYTIFGSAEINEKHHVTFKVKEEQT</sequence>
<evidence type="ECO:0000256" key="5">
    <source>
        <dbReference type="ARBA" id="ARBA00022837"/>
    </source>
</evidence>
<dbReference type="AGR" id="ZFIN:ZDB-GENE-081107-34"/>
<evidence type="ECO:0000256" key="2">
    <source>
        <dbReference type="ARBA" id="ARBA00022525"/>
    </source>
</evidence>
<reference evidence="12" key="6">
    <citation type="journal article" date="2018" name="Elife">
        <title>Pericentromeric hypomethylation elicits an interferon response in an animal model of ICF syndrome.</title>
        <authorList>
            <person name="Rajshekar S."/>
            <person name="Yao J."/>
            <person name="Arnold P.K."/>
            <person name="Payne S.G."/>
            <person name="Zhang Y."/>
            <person name="Bowman T.V."/>
            <person name="Schmitz R.J."/>
            <person name="Edwards J.R."/>
            <person name="Goll M."/>
        </authorList>
    </citation>
    <scope>NUCLEOTIDE SEQUENCE</scope>
    <source>
        <strain evidence="12">Tuebingen</strain>
    </source>
</reference>
<reference evidence="12" key="4">
    <citation type="journal article" date="2015" name="Nat. Commun.">
        <title>RFX transcription factors are essential for hearing in mice.</title>
        <authorList>
            <person name="Elkon R."/>
            <person name="Milon B."/>
            <person name="Morrison L."/>
            <person name="Shah M."/>
            <person name="Vijayakumar S."/>
            <person name="Racherla M."/>
            <person name="Leitch C.C."/>
            <person name="Silipino L."/>
            <person name="Hadi S."/>
            <person name="Weiss-Gayet M."/>
            <person name="Barras E."/>
            <person name="Schmid C.D."/>
            <person name="Ait-Lounis A."/>
            <person name="Barnes A."/>
            <person name="Song Y."/>
            <person name="Eisenman D.J."/>
            <person name="Eliyahu E."/>
            <person name="Frolenkov G.I."/>
            <person name="Strome S.E."/>
            <person name="Durand B."/>
            <person name="Zaghloul N.A."/>
            <person name="Jones S.M."/>
            <person name="Reith W."/>
            <person name="Hertzano R."/>
        </authorList>
    </citation>
    <scope>NUCLEOTIDE SEQUENCE</scope>
    <source>
        <strain evidence="12">Tuebingen</strain>
    </source>
</reference>
<comment type="cofactor">
    <cofactor evidence="9">
        <name>Ca(2+)</name>
        <dbReference type="ChEBI" id="CHEBI:29108"/>
    </cofactor>
    <text evidence="9">Binds 2 calcium ions per subunit.</text>
</comment>
<dbReference type="PROSITE" id="PS51828">
    <property type="entry name" value="PTX_2"/>
    <property type="match status" value="1"/>
</dbReference>
<keyword evidence="6" id="KW-1015">Disulfide bond</keyword>
<reference evidence="12" key="5">
    <citation type="journal article" date="2016" name="BMC Genomics">
        <title>Gene evolution and gene expression after whole genome duplication in fish: the PhyloFish database.</title>
        <authorList>
            <person name="Pasquier J."/>
            <person name="Cabau C."/>
            <person name="Nguyen T."/>
            <person name="Jouanno E."/>
            <person name="Severac D."/>
            <person name="Braasch I."/>
            <person name="Journot L."/>
            <person name="Pontarotti P."/>
            <person name="Klopp C."/>
            <person name="Postlethwait J.H."/>
            <person name="Guiguen Y."/>
            <person name="Bobe J."/>
        </authorList>
    </citation>
    <scope>NUCLEOTIDE SEQUENCE</scope>
    <source>
        <strain evidence="12">Tuebingen</strain>
    </source>
</reference>
<dbReference type="InterPro" id="IPR013320">
    <property type="entry name" value="ConA-like_dom_sf"/>
</dbReference>
<reference evidence="12" key="2">
    <citation type="journal article" date="2013" name="PLoS ONE">
        <title>Transcriptomic analyses of sexual dimorphism of the zebrafish liver and the effect of sex hormones.</title>
        <authorList>
            <person name="Zheng W."/>
            <person name="Xu H."/>
            <person name="Lam S.H."/>
            <person name="Luo H."/>
            <person name="Karuturi R.K."/>
            <person name="Gong Z."/>
        </authorList>
    </citation>
    <scope>NUCLEOTIDE SEQUENCE</scope>
    <source>
        <strain evidence="12">Tuebingen</strain>
    </source>
</reference>
<dbReference type="InterPro" id="IPR051005">
    <property type="entry name" value="Pentraxin_domain"/>
</dbReference>
<keyword evidence="4 9" id="KW-0732">Signal</keyword>
<comment type="subunit">
    <text evidence="9">Homopentamer. Pentaxin (or pentraxin) have a discoid arrangement of 5 non-covalently bound subunits.</text>
</comment>
<evidence type="ECO:0000259" key="10">
    <source>
        <dbReference type="PROSITE" id="PS51828"/>
    </source>
</evidence>
<reference evidence="12" key="7">
    <citation type="journal article" date="2022" name="Cells">
        <title>Gdnf Acts as a Germ Cell-Derived Growth Factor and Regulates the Zebrafish Germ Stem Cell Niche in Autocrine- and Paracrine-Dependent Manners.</title>
        <authorList>
            <person name="Doretto L.B."/>
            <person name="Butzge A.J."/>
            <person name="Nakajima R.T."/>
            <person name="Martinez E.R.M."/>
            <person name="de Souza B.M."/>
            <person name="Rodrigues M.D.S."/>
            <person name="Rosa I.F."/>
            <person name="Ricci J.M.B."/>
            <person name="Tovo-Neto A."/>
            <person name="Costa D.F."/>
            <person name="Malafaia G."/>
            <person name="Shao C."/>
            <person name="Nobrega R.H."/>
        </authorList>
    </citation>
    <scope>NUCLEOTIDE SEQUENCE</scope>
    <source>
        <strain evidence="12">Tuebingen</strain>
    </source>
</reference>
<dbReference type="AlphaFoldDB" id="A0A8M1Q134"/>
<comment type="subcellular location">
    <subcellularLocation>
        <location evidence="1 9">Secreted</location>
    </subcellularLocation>
</comment>
<dbReference type="InterPro" id="IPR001759">
    <property type="entry name" value="PTX_dom"/>
</dbReference>
<evidence type="ECO:0000256" key="4">
    <source>
        <dbReference type="ARBA" id="ARBA00022729"/>
    </source>
</evidence>
<comment type="caution">
    <text evidence="8">Lacks conserved residue(s) required for the propagation of feature annotation.</text>
</comment>
<dbReference type="GO" id="GO:0046872">
    <property type="term" value="F:metal ion binding"/>
    <property type="evidence" value="ECO:0007669"/>
    <property type="project" value="UniProtKB-KW"/>
</dbReference>
<keyword evidence="5 9" id="KW-0106">Calcium</keyword>
<evidence type="ECO:0000313" key="12">
    <source>
        <dbReference type="RefSeq" id="NP_001373237.1"/>
    </source>
</evidence>
<dbReference type="Gene3D" id="2.60.120.200">
    <property type="match status" value="1"/>
</dbReference>
<reference evidence="12" key="1">
    <citation type="journal article" date="2012" name="BMC Genomics">
        <title>RNA-seq liver transcriptome analysis reveals an activated MHC-I pathway and an inhibited MHC-II pathway at the early stage of vaccine immunization in zebrafish.</title>
        <authorList>
            <person name="Yang D."/>
            <person name="Liu Q."/>
            <person name="Yang M."/>
            <person name="Wu H."/>
            <person name="Wang Q."/>
            <person name="Xiao J."/>
            <person name="Zhang Y."/>
        </authorList>
    </citation>
    <scope>NUCLEOTIDE SEQUENCE</scope>
    <source>
        <strain evidence="12">Tuebingen</strain>
    </source>
</reference>
<proteinExistence type="evidence at protein level"/>
<evidence type="ECO:0000313" key="13">
    <source>
        <dbReference type="ZFIN" id="ZDB-GENE-081107-34"/>
    </source>
</evidence>
<accession>A0A8M1Q134</accession>
<protein>
    <recommendedName>
        <fullName evidence="9">Pentraxin family member</fullName>
    </recommendedName>
</protein>
<dbReference type="CTD" id="325"/>
<evidence type="ECO:0000256" key="8">
    <source>
        <dbReference type="PROSITE-ProRule" id="PRU01172"/>
    </source>
</evidence>
<dbReference type="SMART" id="SM00159">
    <property type="entry name" value="PTX"/>
    <property type="match status" value="1"/>
</dbReference>
<keyword evidence="14" id="KW-1267">Proteomics identification</keyword>
<comment type="similarity">
    <text evidence="7 9">Belongs to the pentraxin family.</text>
</comment>
<dbReference type="ZFIN" id="ZDB-GENE-081107-34">
    <property type="gene designation" value="apcs"/>
</dbReference>
<dbReference type="RefSeq" id="NP_001373237.1">
    <property type="nucleotide sequence ID" value="NM_001386308.1"/>
</dbReference>
<dbReference type="OrthoDB" id="547680at2759"/>
<keyword evidence="2" id="KW-0964">Secreted</keyword>
<evidence type="ECO:0007829" key="14">
    <source>
        <dbReference type="PeptideAtlas" id="A0A8M1Q134"/>
    </source>
</evidence>
<keyword evidence="11" id="KW-1185">Reference proteome</keyword>
<feature type="chain" id="PRO_5043058536" description="Pentraxin family member" evidence="9 12">
    <location>
        <begin position="20"/>
        <end position="241"/>
    </location>
</feature>
<feature type="domain" description="Pentraxin (PTX)" evidence="10">
    <location>
        <begin position="28"/>
        <end position="232"/>
    </location>
</feature>
<name>A0A8M1Q134_DANRE</name>
<dbReference type="PANTHER" id="PTHR45869:SF7">
    <property type="entry name" value="C-REACTIVE PROTEIN"/>
    <property type="match status" value="1"/>
</dbReference>
<dbReference type="Pfam" id="PF00354">
    <property type="entry name" value="Pentaxin"/>
    <property type="match status" value="1"/>
</dbReference>
<dbReference type="KEGG" id="dre:792467"/>
<evidence type="ECO:0000256" key="3">
    <source>
        <dbReference type="ARBA" id="ARBA00022723"/>
    </source>
</evidence>
<evidence type="ECO:0000256" key="7">
    <source>
        <dbReference type="ARBA" id="ARBA00038102"/>
    </source>
</evidence>
<reference evidence="12" key="3">
    <citation type="journal article" date="2014" name="J. Immunol.">
        <title>Contrasted innate responses to two viruses in zebrafish: insights into the ancestral repertoire of vertebrate IFN-stimulated genes.</title>
        <authorList>
            <person name="Briolat V."/>
            <person name="Jouneau L."/>
            <person name="Carvalho R."/>
            <person name="Palha N."/>
            <person name="Langevin C."/>
            <person name="Herbomel P."/>
            <person name="Schwartz O."/>
            <person name="Spaink H.P."/>
            <person name="Levraud J.P."/>
            <person name="Boudinot P."/>
        </authorList>
    </citation>
    <scope>NUCLEOTIDE SEQUENCE</scope>
    <source>
        <strain evidence="12">Tuebingen</strain>
    </source>
</reference>
<organism evidence="11 12">
    <name type="scientific">Danio rerio</name>
    <name type="common">Zebrafish</name>
    <name type="synonym">Brachydanio rerio</name>
    <dbReference type="NCBI Taxonomy" id="7955"/>
    <lineage>
        <taxon>Eukaryota</taxon>
        <taxon>Metazoa</taxon>
        <taxon>Chordata</taxon>
        <taxon>Craniata</taxon>
        <taxon>Vertebrata</taxon>
        <taxon>Euteleostomi</taxon>
        <taxon>Actinopterygii</taxon>
        <taxon>Neopterygii</taxon>
        <taxon>Teleostei</taxon>
        <taxon>Ostariophysi</taxon>
        <taxon>Cypriniformes</taxon>
        <taxon>Danionidae</taxon>
        <taxon>Danioninae</taxon>
        <taxon>Danio</taxon>
    </lineage>
</organism>
<dbReference type="GeneID" id="792467"/>
<gene>
    <name evidence="12 13" type="primary">apcs</name>
    <name evidence="12" type="synonym">crp</name>
    <name evidence="12" type="synonym">si:ch211-270n8.1</name>
</gene>
<dbReference type="SUPFAM" id="SSF49899">
    <property type="entry name" value="Concanavalin A-like lectins/glucanases"/>
    <property type="match status" value="1"/>
</dbReference>
<feature type="signal peptide" evidence="9 12">
    <location>
        <begin position="1"/>
        <end position="19"/>
    </location>
</feature>
<reference evidence="12" key="8">
    <citation type="submission" date="2025-08" db="UniProtKB">
        <authorList>
            <consortium name="RefSeq"/>
        </authorList>
    </citation>
    <scope>IDENTIFICATION</scope>
    <source>
        <strain evidence="12">Tuebingen</strain>
    </source>
</reference>
<evidence type="ECO:0000313" key="11">
    <source>
        <dbReference type="Proteomes" id="UP000000437"/>
    </source>
</evidence>
<dbReference type="Proteomes" id="UP000000437">
    <property type="component" value="Chromosome 13"/>
</dbReference>
<evidence type="ECO:0000256" key="1">
    <source>
        <dbReference type="ARBA" id="ARBA00004613"/>
    </source>
</evidence>